<feature type="chain" id="PRO_5031245203" description="Secreted protein" evidence="1">
    <location>
        <begin position="20"/>
        <end position="189"/>
    </location>
</feature>
<feature type="signal peptide" evidence="1">
    <location>
        <begin position="1"/>
        <end position="19"/>
    </location>
</feature>
<protein>
    <recommendedName>
        <fullName evidence="3">Secreted protein</fullName>
    </recommendedName>
</protein>
<evidence type="ECO:0008006" key="3">
    <source>
        <dbReference type="Google" id="ProtNLM"/>
    </source>
</evidence>
<keyword evidence="1" id="KW-0732">Signal</keyword>
<proteinExistence type="predicted"/>
<evidence type="ECO:0000256" key="1">
    <source>
        <dbReference type="SAM" id="SignalP"/>
    </source>
</evidence>
<reference evidence="2" key="1">
    <citation type="submission" date="2021-01" db="EMBL/GenBank/DDBJ databases">
        <authorList>
            <person name="Corre E."/>
            <person name="Pelletier E."/>
            <person name="Niang G."/>
            <person name="Scheremetjew M."/>
            <person name="Finn R."/>
            <person name="Kale V."/>
            <person name="Holt S."/>
            <person name="Cochrane G."/>
            <person name="Meng A."/>
            <person name="Brown T."/>
            <person name="Cohen L."/>
        </authorList>
    </citation>
    <scope>NUCLEOTIDE SEQUENCE</scope>
    <source>
        <strain evidence="2">CCMP1594</strain>
    </source>
</reference>
<name>A0A7S4CZ94_9EUGL</name>
<sequence length="189" mass="20885">MMAVVWEGGLHALLSLASTHMMLHSATIECLLYAVPIPKQSIFRYNILSMCATRLGMNISGVQTTPCIVSHFCCHFQWWILPLMSYFLLCYISDAVPSMKQMQGLGGNVPPCMEHLVHLLMWCCQLSTGTSSCQRCCWSTAGGRYMPTLRCMSSCSLLVAVSCGNFGHHPFACLQLNFGNHTHATTGLK</sequence>
<dbReference type="AlphaFoldDB" id="A0A7S4CZ94"/>
<evidence type="ECO:0000313" key="2">
    <source>
        <dbReference type="EMBL" id="CAE0810156.1"/>
    </source>
</evidence>
<organism evidence="2">
    <name type="scientific">Eutreptiella gymnastica</name>
    <dbReference type="NCBI Taxonomy" id="73025"/>
    <lineage>
        <taxon>Eukaryota</taxon>
        <taxon>Discoba</taxon>
        <taxon>Euglenozoa</taxon>
        <taxon>Euglenida</taxon>
        <taxon>Spirocuta</taxon>
        <taxon>Euglenophyceae</taxon>
        <taxon>Eutreptiales</taxon>
        <taxon>Eutreptiaceae</taxon>
        <taxon>Eutreptiella</taxon>
    </lineage>
</organism>
<dbReference type="EMBL" id="HBJA01060169">
    <property type="protein sequence ID" value="CAE0810156.1"/>
    <property type="molecule type" value="Transcribed_RNA"/>
</dbReference>
<accession>A0A7S4CZ94</accession>
<gene>
    <name evidence="2" type="ORF">EGYM00163_LOCUS21290</name>
</gene>